<dbReference type="EMBL" id="JAUCMV010000004">
    <property type="protein sequence ID" value="KAK0406655.1"/>
    <property type="molecule type" value="Genomic_DNA"/>
</dbReference>
<dbReference type="Proteomes" id="UP001175271">
    <property type="component" value="Unassembled WGS sequence"/>
</dbReference>
<sequence length="81" mass="9202">MARTNAHAIIGLRVERPATTTQRLIDDAARSQCASYTKYTILMVHKKERRDRTILQNNHTNVCISSDSPEQSPVIQTTKFC</sequence>
<protein>
    <submittedName>
        <fullName evidence="1">Uncharacterized protein</fullName>
    </submittedName>
</protein>
<comment type="caution">
    <text evidence="1">The sequence shown here is derived from an EMBL/GenBank/DDBJ whole genome shotgun (WGS) entry which is preliminary data.</text>
</comment>
<organism evidence="1 2">
    <name type="scientific">Steinernema hermaphroditum</name>
    <dbReference type="NCBI Taxonomy" id="289476"/>
    <lineage>
        <taxon>Eukaryota</taxon>
        <taxon>Metazoa</taxon>
        <taxon>Ecdysozoa</taxon>
        <taxon>Nematoda</taxon>
        <taxon>Chromadorea</taxon>
        <taxon>Rhabditida</taxon>
        <taxon>Tylenchina</taxon>
        <taxon>Panagrolaimomorpha</taxon>
        <taxon>Strongyloidoidea</taxon>
        <taxon>Steinernematidae</taxon>
        <taxon>Steinernema</taxon>
    </lineage>
</organism>
<name>A0AA39LRF8_9BILA</name>
<proteinExistence type="predicted"/>
<keyword evidence="2" id="KW-1185">Reference proteome</keyword>
<gene>
    <name evidence="1" type="ORF">QR680_018712</name>
</gene>
<evidence type="ECO:0000313" key="1">
    <source>
        <dbReference type="EMBL" id="KAK0406655.1"/>
    </source>
</evidence>
<evidence type="ECO:0000313" key="2">
    <source>
        <dbReference type="Proteomes" id="UP001175271"/>
    </source>
</evidence>
<accession>A0AA39LRF8</accession>
<reference evidence="1" key="1">
    <citation type="submission" date="2023-06" db="EMBL/GenBank/DDBJ databases">
        <title>Genomic analysis of the entomopathogenic nematode Steinernema hermaphroditum.</title>
        <authorList>
            <person name="Schwarz E.M."/>
            <person name="Heppert J.K."/>
            <person name="Baniya A."/>
            <person name="Schwartz H.T."/>
            <person name="Tan C.-H."/>
            <person name="Antoshechkin I."/>
            <person name="Sternberg P.W."/>
            <person name="Goodrich-Blair H."/>
            <person name="Dillman A.R."/>
        </authorList>
    </citation>
    <scope>NUCLEOTIDE SEQUENCE</scope>
    <source>
        <strain evidence="1">PS9179</strain>
        <tissue evidence="1">Whole animal</tissue>
    </source>
</reference>
<dbReference type="AlphaFoldDB" id="A0AA39LRF8"/>